<proteinExistence type="predicted"/>
<gene>
    <name evidence="1" type="ORF">R4Z09_04770</name>
</gene>
<protein>
    <recommendedName>
        <fullName evidence="3">PH domain-containing protein</fullName>
    </recommendedName>
</protein>
<evidence type="ECO:0000313" key="2">
    <source>
        <dbReference type="Proteomes" id="UP001357223"/>
    </source>
</evidence>
<name>A0ABZ2CG46_9BACI</name>
<dbReference type="Proteomes" id="UP001357223">
    <property type="component" value="Chromosome"/>
</dbReference>
<evidence type="ECO:0008006" key="3">
    <source>
        <dbReference type="Google" id="ProtNLM"/>
    </source>
</evidence>
<evidence type="ECO:0000313" key="1">
    <source>
        <dbReference type="EMBL" id="WVX82317.1"/>
    </source>
</evidence>
<dbReference type="RefSeq" id="WP_338451219.1">
    <property type="nucleotide sequence ID" value="NZ_CP137640.1"/>
</dbReference>
<keyword evidence="2" id="KW-1185">Reference proteome</keyword>
<sequence length="63" mass="7387">MGETCRFVVNAVGKGGETYYTHFSSKQDLDKWVSDNREKLSMDELKIVDKHKRKNPILRLFNL</sequence>
<organism evidence="1 2">
    <name type="scientific">Niallia oryzisoli</name>
    <dbReference type="NCBI Taxonomy" id="1737571"/>
    <lineage>
        <taxon>Bacteria</taxon>
        <taxon>Bacillati</taxon>
        <taxon>Bacillota</taxon>
        <taxon>Bacilli</taxon>
        <taxon>Bacillales</taxon>
        <taxon>Bacillaceae</taxon>
        <taxon>Niallia</taxon>
    </lineage>
</organism>
<reference evidence="1 2" key="1">
    <citation type="submission" date="2023-10" db="EMBL/GenBank/DDBJ databases">
        <title>Niallia locisalis sp.nov. isolated from a salt pond sample.</title>
        <authorList>
            <person name="Li X.-J."/>
            <person name="Dong L."/>
        </authorList>
    </citation>
    <scope>NUCLEOTIDE SEQUENCE [LARGE SCALE GENOMIC DNA]</scope>
    <source>
        <strain evidence="1 2">DSM 29761</strain>
    </source>
</reference>
<accession>A0ABZ2CG46</accession>
<dbReference type="EMBL" id="CP137640">
    <property type="protein sequence ID" value="WVX82317.1"/>
    <property type="molecule type" value="Genomic_DNA"/>
</dbReference>